<dbReference type="AlphaFoldDB" id="G0A250"/>
<feature type="chain" id="PRO_5003396323" evidence="1">
    <location>
        <begin position="25"/>
        <end position="792"/>
    </location>
</feature>
<dbReference type="RefSeq" id="WP_013820808.1">
    <property type="nucleotide sequence ID" value="NC_015572.1"/>
</dbReference>
<evidence type="ECO:0000313" key="4">
    <source>
        <dbReference type="Proteomes" id="UP000008888"/>
    </source>
</evidence>
<dbReference type="InterPro" id="IPR011658">
    <property type="entry name" value="PA14_dom"/>
</dbReference>
<dbReference type="HOGENOM" id="CLU_354447_0_0_6"/>
<dbReference type="OrthoDB" id="7783360at2"/>
<dbReference type="SMART" id="SM00758">
    <property type="entry name" value="PA14"/>
    <property type="match status" value="1"/>
</dbReference>
<reference key="2">
    <citation type="submission" date="2011-05" db="EMBL/GenBank/DDBJ databases">
        <title>Complete genome sequence of the aerobic marine methanotroph Methylomonas methanica MC09.</title>
        <authorList>
            <person name="Boden R."/>
            <person name="Cunliffe M."/>
            <person name="Scanlan J."/>
            <person name="Moussard H."/>
            <person name="Kits K.D."/>
            <person name="Klotz M."/>
            <person name="Jetten M."/>
            <person name="Vuilleumier S."/>
            <person name="Han J."/>
            <person name="Peters L."/>
            <person name="Mikhailova N."/>
            <person name="Teshima H."/>
            <person name="Tapia R."/>
            <person name="Kyrpides N."/>
            <person name="Ivanova N."/>
            <person name="Pagani I."/>
            <person name="Cheng J.-F."/>
            <person name="Goodwin L."/>
            <person name="Han C."/>
            <person name="Hauser L."/>
            <person name="Land M."/>
            <person name="Lapidus A."/>
            <person name="Lucas S."/>
            <person name="Pitluck S."/>
            <person name="Woyke T."/>
            <person name="Stein L.Y."/>
            <person name="Murrell C."/>
        </authorList>
    </citation>
    <scope>NUCLEOTIDE SEQUENCE</scope>
    <source>
        <strain>MC09</strain>
    </source>
</reference>
<dbReference type="eggNOG" id="COG4733">
    <property type="taxonomic scope" value="Bacteria"/>
</dbReference>
<dbReference type="Pfam" id="PF07691">
    <property type="entry name" value="PA14"/>
    <property type="match status" value="1"/>
</dbReference>
<protein>
    <submittedName>
        <fullName evidence="3">PA14 domain protein</fullName>
    </submittedName>
</protein>
<keyword evidence="4" id="KW-1185">Reference proteome</keyword>
<reference evidence="3 4" key="1">
    <citation type="journal article" date="2011" name="J. Bacteriol.">
        <title>Complete Genome Sequence of the Aerobic Marine Methanotroph Methylomonas methanica MC09.</title>
        <authorList>
            <person name="Boden R."/>
            <person name="Cunliffe M."/>
            <person name="Scanlan J."/>
            <person name="Moussard H."/>
            <person name="Kits K.D."/>
            <person name="Klotz M.G."/>
            <person name="Jetten M.S."/>
            <person name="Vuilleumier S."/>
            <person name="Han J."/>
            <person name="Peters L."/>
            <person name="Mikhailova N."/>
            <person name="Teshima H."/>
            <person name="Tapia R."/>
            <person name="Kyrpides N."/>
            <person name="Ivanova N."/>
            <person name="Pagani I."/>
            <person name="Cheng J.F."/>
            <person name="Goodwin L."/>
            <person name="Han C."/>
            <person name="Hauser L."/>
            <person name="Land M.L."/>
            <person name="Lapidus A."/>
            <person name="Lucas S."/>
            <person name="Pitluck S."/>
            <person name="Woyke T."/>
            <person name="Stein L."/>
            <person name="Murrell J.C."/>
        </authorList>
    </citation>
    <scope>NUCLEOTIDE SEQUENCE [LARGE SCALE GENOMIC DNA]</scope>
    <source>
        <strain evidence="3 4">MC09</strain>
    </source>
</reference>
<gene>
    <name evidence="3" type="ordered locus">Metme_4242</name>
</gene>
<dbReference type="PROSITE" id="PS51820">
    <property type="entry name" value="PA14"/>
    <property type="match status" value="1"/>
</dbReference>
<name>G0A250_METMM</name>
<feature type="signal peptide" evidence="1">
    <location>
        <begin position="1"/>
        <end position="24"/>
    </location>
</feature>
<dbReference type="Gene3D" id="3.90.182.10">
    <property type="entry name" value="Toxin - Anthrax Protective Antigen,domain 1"/>
    <property type="match status" value="1"/>
</dbReference>
<accession>G0A250</accession>
<dbReference type="EMBL" id="CP002738">
    <property type="protein sequence ID" value="AEG02593.1"/>
    <property type="molecule type" value="Genomic_DNA"/>
</dbReference>
<evidence type="ECO:0000313" key="3">
    <source>
        <dbReference type="EMBL" id="AEG02593.1"/>
    </source>
</evidence>
<evidence type="ECO:0000259" key="2">
    <source>
        <dbReference type="PROSITE" id="PS51820"/>
    </source>
</evidence>
<proteinExistence type="predicted"/>
<sequence length="792" mass="89072">MNHLQSLRLGIGILAIAASSAGYACDAPVGSFCVDFFKGAHLAGKPLATRKAPFIKYNWANRSPARHIPYDNFSARWRGWFEFKDGPYELRALADEGVRIMLDGQSVLDHWDGSAGAEDRVQVSPGAGTHLVEVEYYEATGNALLQVSWKSVKAENVMAGQTQRPKNKAIINPKYAINQPKPAFFGAGKIHRGNKAPLGINLSPFNYWSSSVPFKDLLMQNGEVGVYQRGTKDQCKHAIKFDVEGYPTSLPKSCVFRIWSVFHIPDEELGPKDIHPYPSGRYVLTYQGQGDIRLGWDATTSVKKAEGRIEFDIIQPYRGIQIEVSDIDPNNPVKDMHLVHITDEATYQQQPFNEKWLSLLEPFSVIRFKDWGRMDELVDIYHDLVMVDSATDLRLPSASGENTAFRYPMVAKVNIGGKISRVFVERYDASTRTLHLKTPIDSVSAGAQVELTIYDFVNVTWEQRARPSTLTQASSKGLAFETMIQLANLLEADPWISVPTAADDDFVVNLATTIKNRLKPGLKCYVEYSNETWNFIYPGYAYSEAKTRQLELQGALIPADAWHAYRATEIFKIFNRVFGEADLPEARQNSRLVRVLTAQTAYFKRAKSVMDWKMPGNAQPTDGLPAYKFADAWASTAYFGFKDDKDGTLLERSSFDELIDLQLDDINSMFGTKSEPGILRQLFQEANARGMQFITYEAGAGIVAPAHRKDLIIKAGRLNQDQGMHVVYNAMFQKWSELYQEYGADSIGVWTQYYDVGRYGKSGYWGLLQSTYQDPVKVPKYQAVLDYVSGQE</sequence>
<dbReference type="eggNOG" id="COG5297">
    <property type="taxonomic scope" value="Bacteria"/>
</dbReference>
<keyword evidence="1" id="KW-0732">Signal</keyword>
<evidence type="ECO:0000256" key="1">
    <source>
        <dbReference type="SAM" id="SignalP"/>
    </source>
</evidence>
<dbReference type="SUPFAM" id="SSF56988">
    <property type="entry name" value="Anthrax protective antigen"/>
    <property type="match status" value="1"/>
</dbReference>
<dbReference type="InterPro" id="IPR037524">
    <property type="entry name" value="PA14/GLEYA"/>
</dbReference>
<reference evidence="4" key="3">
    <citation type="submission" date="2011-05" db="EMBL/GenBank/DDBJ databases">
        <title>Complete sequence of Methylomonas methanica MC09.</title>
        <authorList>
            <consortium name="US DOE Joint Genome Institute"/>
            <person name="Lucas S."/>
            <person name="Han J."/>
            <person name="Lapidus A."/>
            <person name="Cheng J.-F."/>
            <person name="Goodwin L."/>
            <person name="Pitluck S."/>
            <person name="Peters L."/>
            <person name="Mikhailova N."/>
            <person name="Teshima H."/>
            <person name="Han C."/>
            <person name="Tapia R."/>
            <person name="Land M."/>
            <person name="Hauser L."/>
            <person name="Kyrpides N."/>
            <person name="Ivanova N."/>
            <person name="Pagani I."/>
            <person name="Stein L."/>
            <person name="Woyke T."/>
        </authorList>
    </citation>
    <scope>NUCLEOTIDE SEQUENCE [LARGE SCALE GENOMIC DNA]</scope>
    <source>
        <strain evidence="4">MC09</strain>
    </source>
</reference>
<dbReference type="KEGG" id="mmt:Metme_4242"/>
<organism evidence="3 4">
    <name type="scientific">Methylomonas methanica (strain DSM 25384 / MC09)</name>
    <dbReference type="NCBI Taxonomy" id="857087"/>
    <lineage>
        <taxon>Bacteria</taxon>
        <taxon>Pseudomonadati</taxon>
        <taxon>Pseudomonadota</taxon>
        <taxon>Gammaproteobacteria</taxon>
        <taxon>Methylococcales</taxon>
        <taxon>Methylococcaceae</taxon>
        <taxon>Methylomonas</taxon>
    </lineage>
</organism>
<dbReference type="STRING" id="857087.Metme_4242"/>
<feature type="domain" description="PA14" evidence="2">
    <location>
        <begin position="27"/>
        <end position="163"/>
    </location>
</feature>
<dbReference type="Proteomes" id="UP000008888">
    <property type="component" value="Chromosome"/>
</dbReference>